<organism evidence="2 3">
    <name type="scientific">Acidipila rosea</name>
    <dbReference type="NCBI Taxonomy" id="768535"/>
    <lineage>
        <taxon>Bacteria</taxon>
        <taxon>Pseudomonadati</taxon>
        <taxon>Acidobacteriota</taxon>
        <taxon>Terriglobia</taxon>
        <taxon>Terriglobales</taxon>
        <taxon>Acidobacteriaceae</taxon>
        <taxon>Acidipila</taxon>
    </lineage>
</organism>
<evidence type="ECO:0000256" key="1">
    <source>
        <dbReference type="SAM" id="Phobius"/>
    </source>
</evidence>
<keyword evidence="3" id="KW-1185">Reference proteome</keyword>
<feature type="transmembrane region" description="Helical" evidence="1">
    <location>
        <begin position="49"/>
        <end position="71"/>
    </location>
</feature>
<accession>A0A4R1L649</accession>
<keyword evidence="1" id="KW-0812">Transmembrane</keyword>
<feature type="transmembrane region" description="Helical" evidence="1">
    <location>
        <begin position="83"/>
        <end position="104"/>
    </location>
</feature>
<name>A0A4R1L649_9BACT</name>
<gene>
    <name evidence="2" type="ORF">C7378_2112</name>
</gene>
<feature type="transmembrane region" description="Helical" evidence="1">
    <location>
        <begin position="116"/>
        <end position="134"/>
    </location>
</feature>
<keyword evidence="1" id="KW-0472">Membrane</keyword>
<dbReference type="AlphaFoldDB" id="A0A4R1L649"/>
<protein>
    <submittedName>
        <fullName evidence="2">Uncharacterized protein</fullName>
    </submittedName>
</protein>
<keyword evidence="1" id="KW-1133">Transmembrane helix</keyword>
<feature type="transmembrane region" description="Helical" evidence="1">
    <location>
        <begin position="20"/>
        <end position="37"/>
    </location>
</feature>
<evidence type="ECO:0000313" key="3">
    <source>
        <dbReference type="Proteomes" id="UP000295210"/>
    </source>
</evidence>
<dbReference type="EMBL" id="SMGK01000003">
    <property type="protein sequence ID" value="TCK72530.1"/>
    <property type="molecule type" value="Genomic_DNA"/>
</dbReference>
<comment type="caution">
    <text evidence="2">The sequence shown here is derived from an EMBL/GenBank/DDBJ whole genome shotgun (WGS) entry which is preliminary data.</text>
</comment>
<dbReference type="Proteomes" id="UP000295210">
    <property type="component" value="Unassembled WGS sequence"/>
</dbReference>
<reference evidence="2 3" key="1">
    <citation type="submission" date="2019-03" db="EMBL/GenBank/DDBJ databases">
        <title>Genomic Encyclopedia of Type Strains, Phase IV (KMG-IV): sequencing the most valuable type-strain genomes for metagenomic binning, comparative biology and taxonomic classification.</title>
        <authorList>
            <person name="Goeker M."/>
        </authorList>
    </citation>
    <scope>NUCLEOTIDE SEQUENCE [LARGE SCALE GENOMIC DNA]</scope>
    <source>
        <strain evidence="2 3">DSM 103428</strain>
    </source>
</reference>
<proteinExistence type="predicted"/>
<sequence>MGLLCNRASLSPVQRRHYSLFMGGLWLESLAMIIVSQSRHRLQLTGSEAILLAMLPALPIFYLIFVVARYLIQEKDEFIRSLIMQAMLCGIGLTLAVDTTWGYLTEIHGTSPLPQFANFVLFFVTGALAWRIQLARSR</sequence>
<evidence type="ECO:0000313" key="2">
    <source>
        <dbReference type="EMBL" id="TCK72530.1"/>
    </source>
</evidence>